<reference evidence="1" key="2">
    <citation type="submission" date="2022-10" db="EMBL/GenBank/DDBJ databases">
        <authorList>
            <consortium name="ENA_rothamsted_submissions"/>
            <consortium name="culmorum"/>
            <person name="King R."/>
        </authorList>
    </citation>
    <scope>NUCLEOTIDE SEQUENCE</scope>
</reference>
<keyword evidence="2" id="KW-1185">Reference proteome</keyword>
<reference evidence="1" key="1">
    <citation type="submission" date="2022-01" db="EMBL/GenBank/DDBJ databases">
        <authorList>
            <person name="King R."/>
        </authorList>
    </citation>
    <scope>NUCLEOTIDE SEQUENCE</scope>
</reference>
<evidence type="ECO:0000313" key="2">
    <source>
        <dbReference type="Proteomes" id="UP001153737"/>
    </source>
</evidence>
<gene>
    <name evidence="1" type="ORF">PHAECO_LOCUS7306</name>
</gene>
<dbReference type="Proteomes" id="UP001153737">
    <property type="component" value="Chromosome 3"/>
</dbReference>
<accession>A0A9N9SEK1</accession>
<dbReference type="AlphaFoldDB" id="A0A9N9SEK1"/>
<dbReference type="OrthoDB" id="6739742at2759"/>
<proteinExistence type="predicted"/>
<name>A0A9N9SEK1_PHACE</name>
<sequence>MFLFVEREIRGGLSQICSKRRAKANNKFMMPSYDSSKPDSYLMYFDVNNQYGWAMSHALPYGGFEWADTNHDVTTVADAALERYILEVDLEYPRRLHDSHKNLSFCSGHMNPKTMKPPTRSSQPTKMMAKLNNKKKYFIHY</sequence>
<evidence type="ECO:0000313" key="1">
    <source>
        <dbReference type="EMBL" id="CAG9820056.1"/>
    </source>
</evidence>
<dbReference type="EMBL" id="OU896709">
    <property type="protein sequence ID" value="CAG9820056.1"/>
    <property type="molecule type" value="Genomic_DNA"/>
</dbReference>
<protein>
    <recommendedName>
        <fullName evidence="3">DNA-directed DNA polymerase</fullName>
    </recommendedName>
</protein>
<evidence type="ECO:0008006" key="3">
    <source>
        <dbReference type="Google" id="ProtNLM"/>
    </source>
</evidence>
<organism evidence="1 2">
    <name type="scientific">Phaedon cochleariae</name>
    <name type="common">Mustard beetle</name>
    <dbReference type="NCBI Taxonomy" id="80249"/>
    <lineage>
        <taxon>Eukaryota</taxon>
        <taxon>Metazoa</taxon>
        <taxon>Ecdysozoa</taxon>
        <taxon>Arthropoda</taxon>
        <taxon>Hexapoda</taxon>
        <taxon>Insecta</taxon>
        <taxon>Pterygota</taxon>
        <taxon>Neoptera</taxon>
        <taxon>Endopterygota</taxon>
        <taxon>Coleoptera</taxon>
        <taxon>Polyphaga</taxon>
        <taxon>Cucujiformia</taxon>
        <taxon>Chrysomeloidea</taxon>
        <taxon>Chrysomelidae</taxon>
        <taxon>Chrysomelinae</taxon>
        <taxon>Chrysomelini</taxon>
        <taxon>Phaedon</taxon>
    </lineage>
</organism>